<gene>
    <name evidence="1" type="ORF">ACAOBT_LOCUS1657</name>
</gene>
<proteinExistence type="predicted"/>
<reference evidence="1" key="1">
    <citation type="submission" date="2022-03" db="EMBL/GenBank/DDBJ databases">
        <authorList>
            <person name="Sayadi A."/>
        </authorList>
    </citation>
    <scope>NUCLEOTIDE SEQUENCE</scope>
</reference>
<comment type="caution">
    <text evidence="1">The sequence shown here is derived from an EMBL/GenBank/DDBJ whole genome shotgun (WGS) entry which is preliminary data.</text>
</comment>
<keyword evidence="2" id="KW-1185">Reference proteome</keyword>
<evidence type="ECO:0000313" key="1">
    <source>
        <dbReference type="EMBL" id="CAH1956601.1"/>
    </source>
</evidence>
<accession>A0A9P0JPZ5</accession>
<evidence type="ECO:0000313" key="2">
    <source>
        <dbReference type="Proteomes" id="UP001152888"/>
    </source>
</evidence>
<dbReference type="Proteomes" id="UP001152888">
    <property type="component" value="Unassembled WGS sequence"/>
</dbReference>
<protein>
    <submittedName>
        <fullName evidence="1">Uncharacterized protein</fullName>
    </submittedName>
</protein>
<organism evidence="1 2">
    <name type="scientific">Acanthoscelides obtectus</name>
    <name type="common">Bean weevil</name>
    <name type="synonym">Bruchus obtectus</name>
    <dbReference type="NCBI Taxonomy" id="200917"/>
    <lineage>
        <taxon>Eukaryota</taxon>
        <taxon>Metazoa</taxon>
        <taxon>Ecdysozoa</taxon>
        <taxon>Arthropoda</taxon>
        <taxon>Hexapoda</taxon>
        <taxon>Insecta</taxon>
        <taxon>Pterygota</taxon>
        <taxon>Neoptera</taxon>
        <taxon>Endopterygota</taxon>
        <taxon>Coleoptera</taxon>
        <taxon>Polyphaga</taxon>
        <taxon>Cucujiformia</taxon>
        <taxon>Chrysomeloidea</taxon>
        <taxon>Chrysomelidae</taxon>
        <taxon>Bruchinae</taxon>
        <taxon>Bruchini</taxon>
        <taxon>Acanthoscelides</taxon>
    </lineage>
</organism>
<sequence length="38" mass="4348">MLSYNLFHLVPQSFNSGTLFSSIHFIAFFEVWQAAPSL</sequence>
<dbReference type="AlphaFoldDB" id="A0A9P0JPZ5"/>
<name>A0A9P0JPZ5_ACAOB</name>
<dbReference type="EMBL" id="CAKOFQ010006666">
    <property type="protein sequence ID" value="CAH1956601.1"/>
    <property type="molecule type" value="Genomic_DNA"/>
</dbReference>